<name>A0A0Q9X0W0_DROWI</name>
<organism evidence="3 4">
    <name type="scientific">Drosophila willistoni</name>
    <name type="common">Fruit fly</name>
    <dbReference type="NCBI Taxonomy" id="7260"/>
    <lineage>
        <taxon>Eukaryota</taxon>
        <taxon>Metazoa</taxon>
        <taxon>Ecdysozoa</taxon>
        <taxon>Arthropoda</taxon>
        <taxon>Hexapoda</taxon>
        <taxon>Insecta</taxon>
        <taxon>Pterygota</taxon>
        <taxon>Neoptera</taxon>
        <taxon>Endopterygota</taxon>
        <taxon>Diptera</taxon>
        <taxon>Brachycera</taxon>
        <taxon>Muscomorpha</taxon>
        <taxon>Ephydroidea</taxon>
        <taxon>Drosophilidae</taxon>
        <taxon>Drosophila</taxon>
        <taxon>Sophophora</taxon>
    </lineage>
</organism>
<sequence length="138" mass="15637">MLNVLALYFLFIVFSTSLEAAKFKSLYCETFDPNYGEIQLCELKAINRSNSIINFSYYLKSTIKGSKDAISVVWQLEPQARVRTKYSAMNKLDLSRSNVHVKVLLQAQKFSSSCIMPTPTSTPTSTPTPTPSPKRWEQ</sequence>
<dbReference type="Proteomes" id="UP000007798">
    <property type="component" value="Unassembled WGS sequence"/>
</dbReference>
<feature type="region of interest" description="Disordered" evidence="1">
    <location>
        <begin position="115"/>
        <end position="138"/>
    </location>
</feature>
<evidence type="ECO:0000256" key="1">
    <source>
        <dbReference type="SAM" id="MobiDB-lite"/>
    </source>
</evidence>
<feature type="chain" id="PRO_5006387365" evidence="2">
    <location>
        <begin position="21"/>
        <end position="138"/>
    </location>
</feature>
<dbReference type="AlphaFoldDB" id="A0A0Q9X0W0"/>
<dbReference type="InParanoid" id="A0A0Q9X0W0"/>
<reference evidence="3 4" key="1">
    <citation type="journal article" date="2007" name="Nature">
        <title>Evolution of genes and genomes on the Drosophila phylogeny.</title>
        <authorList>
            <consortium name="Drosophila 12 Genomes Consortium"/>
            <person name="Clark A.G."/>
            <person name="Eisen M.B."/>
            <person name="Smith D.R."/>
            <person name="Bergman C.M."/>
            <person name="Oliver B."/>
            <person name="Markow T.A."/>
            <person name="Kaufman T.C."/>
            <person name="Kellis M."/>
            <person name="Gelbart W."/>
            <person name="Iyer V.N."/>
            <person name="Pollard D.A."/>
            <person name="Sackton T.B."/>
            <person name="Larracuente A.M."/>
            <person name="Singh N.D."/>
            <person name="Abad J.P."/>
            <person name="Abt D.N."/>
            <person name="Adryan B."/>
            <person name="Aguade M."/>
            <person name="Akashi H."/>
            <person name="Anderson W.W."/>
            <person name="Aquadro C.F."/>
            <person name="Ardell D.H."/>
            <person name="Arguello R."/>
            <person name="Artieri C.G."/>
            <person name="Barbash D.A."/>
            <person name="Barker D."/>
            <person name="Barsanti P."/>
            <person name="Batterham P."/>
            <person name="Batzoglou S."/>
            <person name="Begun D."/>
            <person name="Bhutkar A."/>
            <person name="Blanco E."/>
            <person name="Bosak S.A."/>
            <person name="Bradley R.K."/>
            <person name="Brand A.D."/>
            <person name="Brent M.R."/>
            <person name="Brooks A.N."/>
            <person name="Brown R.H."/>
            <person name="Butlin R.K."/>
            <person name="Caggese C."/>
            <person name="Calvi B.R."/>
            <person name="Bernardo de Carvalho A."/>
            <person name="Caspi A."/>
            <person name="Castrezana S."/>
            <person name="Celniker S.E."/>
            <person name="Chang J.L."/>
            <person name="Chapple C."/>
            <person name="Chatterji S."/>
            <person name="Chinwalla A."/>
            <person name="Civetta A."/>
            <person name="Clifton S.W."/>
            <person name="Comeron J.M."/>
            <person name="Costello J.C."/>
            <person name="Coyne J.A."/>
            <person name="Daub J."/>
            <person name="David R.G."/>
            <person name="Delcher A.L."/>
            <person name="Delehaunty K."/>
            <person name="Do C.B."/>
            <person name="Ebling H."/>
            <person name="Edwards K."/>
            <person name="Eickbush T."/>
            <person name="Evans J.D."/>
            <person name="Filipski A."/>
            <person name="Findeiss S."/>
            <person name="Freyhult E."/>
            <person name="Fulton L."/>
            <person name="Fulton R."/>
            <person name="Garcia A.C."/>
            <person name="Gardiner A."/>
            <person name="Garfield D.A."/>
            <person name="Garvin B.E."/>
            <person name="Gibson G."/>
            <person name="Gilbert D."/>
            <person name="Gnerre S."/>
            <person name="Godfrey J."/>
            <person name="Good R."/>
            <person name="Gotea V."/>
            <person name="Gravely B."/>
            <person name="Greenberg A.J."/>
            <person name="Griffiths-Jones S."/>
            <person name="Gross S."/>
            <person name="Guigo R."/>
            <person name="Gustafson E.A."/>
            <person name="Haerty W."/>
            <person name="Hahn M.W."/>
            <person name="Halligan D.L."/>
            <person name="Halpern A.L."/>
            <person name="Halter G.M."/>
            <person name="Han M.V."/>
            <person name="Heger A."/>
            <person name="Hillier L."/>
            <person name="Hinrichs A.S."/>
            <person name="Holmes I."/>
            <person name="Hoskins R.A."/>
            <person name="Hubisz M.J."/>
            <person name="Hultmark D."/>
            <person name="Huntley M.A."/>
            <person name="Jaffe D.B."/>
            <person name="Jagadeeshan S."/>
            <person name="Jeck W.R."/>
            <person name="Johnson J."/>
            <person name="Jones C.D."/>
            <person name="Jordan W.C."/>
            <person name="Karpen G.H."/>
            <person name="Kataoka E."/>
            <person name="Keightley P.D."/>
            <person name="Kheradpour P."/>
            <person name="Kirkness E.F."/>
            <person name="Koerich L.B."/>
            <person name="Kristiansen K."/>
            <person name="Kudrna D."/>
            <person name="Kulathinal R.J."/>
            <person name="Kumar S."/>
            <person name="Kwok R."/>
            <person name="Lander E."/>
            <person name="Langley C.H."/>
            <person name="Lapoint R."/>
            <person name="Lazzaro B.P."/>
            <person name="Lee S.J."/>
            <person name="Levesque L."/>
            <person name="Li R."/>
            <person name="Lin C.F."/>
            <person name="Lin M.F."/>
            <person name="Lindblad-Toh K."/>
            <person name="Llopart A."/>
            <person name="Long M."/>
            <person name="Low L."/>
            <person name="Lozovsky E."/>
            <person name="Lu J."/>
            <person name="Luo M."/>
            <person name="Machado C.A."/>
            <person name="Makalowski W."/>
            <person name="Marzo M."/>
            <person name="Matsuda M."/>
            <person name="Matzkin L."/>
            <person name="McAllister B."/>
            <person name="McBride C.S."/>
            <person name="McKernan B."/>
            <person name="McKernan K."/>
            <person name="Mendez-Lago M."/>
            <person name="Minx P."/>
            <person name="Mollenhauer M.U."/>
            <person name="Montooth K."/>
            <person name="Mount S.M."/>
            <person name="Mu X."/>
            <person name="Myers E."/>
            <person name="Negre B."/>
            <person name="Newfeld S."/>
            <person name="Nielsen R."/>
            <person name="Noor M.A."/>
            <person name="O'Grady P."/>
            <person name="Pachter L."/>
            <person name="Papaceit M."/>
            <person name="Parisi M.J."/>
            <person name="Parisi M."/>
            <person name="Parts L."/>
            <person name="Pedersen J.S."/>
            <person name="Pesole G."/>
            <person name="Phillippy A.M."/>
            <person name="Ponting C.P."/>
            <person name="Pop M."/>
            <person name="Porcelli D."/>
            <person name="Powell J.R."/>
            <person name="Prohaska S."/>
            <person name="Pruitt K."/>
            <person name="Puig M."/>
            <person name="Quesneville H."/>
            <person name="Ram K.R."/>
            <person name="Rand D."/>
            <person name="Rasmussen M.D."/>
            <person name="Reed L.K."/>
            <person name="Reenan R."/>
            <person name="Reily A."/>
            <person name="Remington K.A."/>
            <person name="Rieger T.T."/>
            <person name="Ritchie M.G."/>
            <person name="Robin C."/>
            <person name="Rogers Y.H."/>
            <person name="Rohde C."/>
            <person name="Rozas J."/>
            <person name="Rubenfield M.J."/>
            <person name="Ruiz A."/>
            <person name="Russo S."/>
            <person name="Salzberg S.L."/>
            <person name="Sanchez-Gracia A."/>
            <person name="Saranga D.J."/>
            <person name="Sato H."/>
            <person name="Schaeffer S.W."/>
            <person name="Schatz M.C."/>
            <person name="Schlenke T."/>
            <person name="Schwartz R."/>
            <person name="Segarra C."/>
            <person name="Singh R.S."/>
            <person name="Sirot L."/>
            <person name="Sirota M."/>
            <person name="Sisneros N.B."/>
            <person name="Smith C.D."/>
            <person name="Smith T.F."/>
            <person name="Spieth J."/>
            <person name="Stage D.E."/>
            <person name="Stark A."/>
            <person name="Stephan W."/>
            <person name="Strausberg R.L."/>
            <person name="Strempel S."/>
            <person name="Sturgill D."/>
            <person name="Sutton G."/>
            <person name="Sutton G.G."/>
            <person name="Tao W."/>
            <person name="Teichmann S."/>
            <person name="Tobari Y.N."/>
            <person name="Tomimura Y."/>
            <person name="Tsolas J.M."/>
            <person name="Valente V.L."/>
            <person name="Venter E."/>
            <person name="Venter J.C."/>
            <person name="Vicario S."/>
            <person name="Vieira F.G."/>
            <person name="Vilella A.J."/>
            <person name="Villasante A."/>
            <person name="Walenz B."/>
            <person name="Wang J."/>
            <person name="Wasserman M."/>
            <person name="Watts T."/>
            <person name="Wilson D."/>
            <person name="Wilson R.K."/>
            <person name="Wing R.A."/>
            <person name="Wolfner M.F."/>
            <person name="Wong A."/>
            <person name="Wong G.K."/>
            <person name="Wu C.I."/>
            <person name="Wu G."/>
            <person name="Yamamoto D."/>
            <person name="Yang H.P."/>
            <person name="Yang S.P."/>
            <person name="Yorke J.A."/>
            <person name="Yoshida K."/>
            <person name="Zdobnov E."/>
            <person name="Zhang P."/>
            <person name="Zhang Y."/>
            <person name="Zimin A.V."/>
            <person name="Baldwin J."/>
            <person name="Abdouelleil A."/>
            <person name="Abdulkadir J."/>
            <person name="Abebe A."/>
            <person name="Abera B."/>
            <person name="Abreu J."/>
            <person name="Acer S.C."/>
            <person name="Aftuck L."/>
            <person name="Alexander A."/>
            <person name="An P."/>
            <person name="Anderson E."/>
            <person name="Anderson S."/>
            <person name="Arachi H."/>
            <person name="Azer M."/>
            <person name="Bachantsang P."/>
            <person name="Barry A."/>
            <person name="Bayul T."/>
            <person name="Berlin A."/>
            <person name="Bessette D."/>
            <person name="Bloom T."/>
            <person name="Blye J."/>
            <person name="Boguslavskiy L."/>
            <person name="Bonnet C."/>
            <person name="Boukhgalter B."/>
            <person name="Bourzgui I."/>
            <person name="Brown A."/>
            <person name="Cahill P."/>
            <person name="Channer S."/>
            <person name="Cheshatsang Y."/>
            <person name="Chuda L."/>
            <person name="Citroen M."/>
            <person name="Collymore A."/>
            <person name="Cooke P."/>
            <person name="Costello M."/>
            <person name="D'Aco K."/>
            <person name="Daza R."/>
            <person name="De Haan G."/>
            <person name="DeGray S."/>
            <person name="DeMaso C."/>
            <person name="Dhargay N."/>
            <person name="Dooley K."/>
            <person name="Dooley E."/>
            <person name="Doricent M."/>
            <person name="Dorje P."/>
            <person name="Dorjee K."/>
            <person name="Dupes A."/>
            <person name="Elong R."/>
            <person name="Falk J."/>
            <person name="Farina A."/>
            <person name="Faro S."/>
            <person name="Ferguson D."/>
            <person name="Fisher S."/>
            <person name="Foley C.D."/>
            <person name="Franke A."/>
            <person name="Friedrich D."/>
            <person name="Gadbois L."/>
            <person name="Gearin G."/>
            <person name="Gearin C.R."/>
            <person name="Giannoukos G."/>
            <person name="Goode T."/>
            <person name="Graham J."/>
            <person name="Grandbois E."/>
            <person name="Grewal S."/>
            <person name="Gyaltsen K."/>
            <person name="Hafez N."/>
            <person name="Hagos B."/>
            <person name="Hall J."/>
            <person name="Henson C."/>
            <person name="Hollinger A."/>
            <person name="Honan T."/>
            <person name="Huard M.D."/>
            <person name="Hughes L."/>
            <person name="Hurhula B."/>
            <person name="Husby M.E."/>
            <person name="Kamat A."/>
            <person name="Kanga B."/>
            <person name="Kashin S."/>
            <person name="Khazanovich D."/>
            <person name="Kisner P."/>
            <person name="Lance K."/>
            <person name="Lara M."/>
            <person name="Lee W."/>
            <person name="Lennon N."/>
            <person name="Letendre F."/>
            <person name="LeVine R."/>
            <person name="Lipovsky A."/>
            <person name="Liu X."/>
            <person name="Liu J."/>
            <person name="Liu S."/>
            <person name="Lokyitsang T."/>
            <person name="Lokyitsang Y."/>
            <person name="Lubonja R."/>
            <person name="Lui A."/>
            <person name="MacDonald P."/>
            <person name="Magnisalis V."/>
            <person name="Maru K."/>
            <person name="Matthews C."/>
            <person name="McCusker W."/>
            <person name="McDonough S."/>
            <person name="Mehta T."/>
            <person name="Meldrim J."/>
            <person name="Meneus L."/>
            <person name="Mihai O."/>
            <person name="Mihalev A."/>
            <person name="Mihova T."/>
            <person name="Mittelman R."/>
            <person name="Mlenga V."/>
            <person name="Montmayeur A."/>
            <person name="Mulrain L."/>
            <person name="Navidi A."/>
            <person name="Naylor J."/>
            <person name="Negash T."/>
            <person name="Nguyen T."/>
            <person name="Nguyen N."/>
            <person name="Nicol R."/>
            <person name="Norbu C."/>
            <person name="Norbu N."/>
            <person name="Novod N."/>
            <person name="O'Neill B."/>
            <person name="Osman S."/>
            <person name="Markiewicz E."/>
            <person name="Oyono O.L."/>
            <person name="Patti C."/>
            <person name="Phunkhang P."/>
            <person name="Pierre F."/>
            <person name="Priest M."/>
            <person name="Raghuraman S."/>
            <person name="Rege F."/>
            <person name="Reyes R."/>
            <person name="Rise C."/>
            <person name="Rogov P."/>
            <person name="Ross K."/>
            <person name="Ryan E."/>
            <person name="Settipalli S."/>
            <person name="Shea T."/>
            <person name="Sherpa N."/>
            <person name="Shi L."/>
            <person name="Shih D."/>
            <person name="Sparrow T."/>
            <person name="Spaulding J."/>
            <person name="Stalker J."/>
            <person name="Stange-Thomann N."/>
            <person name="Stavropoulos S."/>
            <person name="Stone C."/>
            <person name="Strader C."/>
            <person name="Tesfaye S."/>
            <person name="Thomson T."/>
            <person name="Thoulutsang Y."/>
            <person name="Thoulutsang D."/>
            <person name="Topham K."/>
            <person name="Topping I."/>
            <person name="Tsamla T."/>
            <person name="Vassiliev H."/>
            <person name="Vo A."/>
            <person name="Wangchuk T."/>
            <person name="Wangdi T."/>
            <person name="Weiand M."/>
            <person name="Wilkinson J."/>
            <person name="Wilson A."/>
            <person name="Yadav S."/>
            <person name="Young G."/>
            <person name="Yu Q."/>
            <person name="Zembek L."/>
            <person name="Zhong D."/>
            <person name="Zimmer A."/>
            <person name="Zwirko Z."/>
            <person name="Jaffe D.B."/>
            <person name="Alvarez P."/>
            <person name="Brockman W."/>
            <person name="Butler J."/>
            <person name="Chin C."/>
            <person name="Gnerre S."/>
            <person name="Grabherr M."/>
            <person name="Kleber M."/>
            <person name="Mauceli E."/>
            <person name="MacCallum I."/>
        </authorList>
    </citation>
    <scope>NUCLEOTIDE SEQUENCE [LARGE SCALE GENOMIC DNA]</scope>
    <source>
        <strain evidence="4">Tucson 14030-0811.24</strain>
    </source>
</reference>
<evidence type="ECO:0000256" key="2">
    <source>
        <dbReference type="SAM" id="SignalP"/>
    </source>
</evidence>
<gene>
    <name evidence="3" type="primary">Dwil\GK28178</name>
    <name evidence="3" type="ORF">Dwil_GK28178</name>
</gene>
<accession>A0A0Q9X0W0</accession>
<protein>
    <submittedName>
        <fullName evidence="3">Uncharacterized protein</fullName>
    </submittedName>
</protein>
<keyword evidence="2" id="KW-0732">Signal</keyword>
<keyword evidence="4" id="KW-1185">Reference proteome</keyword>
<evidence type="ECO:0000313" key="4">
    <source>
        <dbReference type="Proteomes" id="UP000007798"/>
    </source>
</evidence>
<feature type="signal peptide" evidence="2">
    <location>
        <begin position="1"/>
        <end position="20"/>
    </location>
</feature>
<proteinExistence type="predicted"/>
<evidence type="ECO:0000313" key="3">
    <source>
        <dbReference type="EMBL" id="KRF99513.1"/>
    </source>
</evidence>
<dbReference type="EMBL" id="CH964232">
    <property type="protein sequence ID" value="KRF99513.1"/>
    <property type="molecule type" value="Genomic_DNA"/>
</dbReference>